<dbReference type="SUPFAM" id="SSF109604">
    <property type="entry name" value="HD-domain/PDEase-like"/>
    <property type="match status" value="1"/>
</dbReference>
<keyword evidence="3" id="KW-1185">Reference proteome</keyword>
<accession>A0A075R708</accession>
<sequence>MRLLSITRCETGMKLARSIYNSNGTILVGNGVTLTQRMIARLAVMNIHSIYIEDEDTADILIDDIISDETRREAMGFIHKSFETFREDPKKFRQVFAAEKMGLRVRGVLMNLIHELKNNHSAMNLLGTVCGIDSYVFVHSFNVTIYTVSVGLKMGLNDKEIADLAIGAILHDVGKMMIPPEILNKPGRLTDEEYEIVKQHTVIGFELLRKQIGVPLLAAHCAFQHHERIDGSGYPRQLKEAEIHPYAKILAVCDVFDALTSHRVYRKPMLPHDATELLFAGSGTQFCNNVLEQFRNAISIYPVGLGVTLSSGISGVIIKNNPGFPSRPVVRILENEAHEKVKPFEIDLTTELSLVISDCEPLS</sequence>
<dbReference type="STRING" id="1042163.BRLA_c041150"/>
<dbReference type="EMBL" id="CP007806">
    <property type="protein sequence ID" value="AIG28392.1"/>
    <property type="molecule type" value="Genomic_DNA"/>
</dbReference>
<evidence type="ECO:0000313" key="2">
    <source>
        <dbReference type="EMBL" id="AIG28392.1"/>
    </source>
</evidence>
<dbReference type="Proteomes" id="UP000005850">
    <property type="component" value="Chromosome"/>
</dbReference>
<proteinExistence type="predicted"/>
<dbReference type="GO" id="GO:0071111">
    <property type="term" value="F:cyclic-guanylate-specific phosphodiesterase activity"/>
    <property type="evidence" value="ECO:0007669"/>
    <property type="project" value="UniProtKB-EC"/>
</dbReference>
<dbReference type="eggNOG" id="COG2206">
    <property type="taxonomic scope" value="Bacteria"/>
</dbReference>
<dbReference type="InterPro" id="IPR037522">
    <property type="entry name" value="HD_GYP_dom"/>
</dbReference>
<evidence type="ECO:0000259" key="1">
    <source>
        <dbReference type="PROSITE" id="PS51832"/>
    </source>
</evidence>
<dbReference type="RefSeq" id="WP_022585598.1">
    <property type="nucleotide sequence ID" value="NZ_CP007806.1"/>
</dbReference>
<dbReference type="SMART" id="SM00471">
    <property type="entry name" value="HDc"/>
    <property type="match status" value="1"/>
</dbReference>
<evidence type="ECO:0000313" key="3">
    <source>
        <dbReference type="Proteomes" id="UP000005850"/>
    </source>
</evidence>
<protein>
    <submittedName>
        <fullName evidence="2">Cyclic di-GMP phosphodiesterase response regulator RpfG</fullName>
        <ecNumber evidence="2">3.1.4.52</ecNumber>
    </submittedName>
</protein>
<keyword evidence="2" id="KW-0378">Hydrolase</keyword>
<gene>
    <name evidence="2" type="ORF">BRLA_c041150</name>
</gene>
<organism evidence="2 3">
    <name type="scientific">Brevibacillus laterosporus LMG 15441</name>
    <dbReference type="NCBI Taxonomy" id="1042163"/>
    <lineage>
        <taxon>Bacteria</taxon>
        <taxon>Bacillati</taxon>
        <taxon>Bacillota</taxon>
        <taxon>Bacilli</taxon>
        <taxon>Bacillales</taxon>
        <taxon>Paenibacillaceae</taxon>
        <taxon>Brevibacillus</taxon>
    </lineage>
</organism>
<dbReference type="AlphaFoldDB" id="A0A075R708"/>
<dbReference type="HOGENOM" id="CLU_000445_92_1_9"/>
<dbReference type="CDD" id="cd00077">
    <property type="entry name" value="HDc"/>
    <property type="match status" value="1"/>
</dbReference>
<dbReference type="PANTHER" id="PTHR43155:SF2">
    <property type="entry name" value="CYCLIC DI-GMP PHOSPHODIESTERASE PA4108"/>
    <property type="match status" value="1"/>
</dbReference>
<name>A0A075R708_BRELA</name>
<dbReference type="PROSITE" id="PS51832">
    <property type="entry name" value="HD_GYP"/>
    <property type="match status" value="1"/>
</dbReference>
<dbReference type="KEGG" id="blr:BRLA_c041150"/>
<dbReference type="EC" id="3.1.4.52" evidence="2"/>
<feature type="domain" description="HD-GYP" evidence="1">
    <location>
        <begin position="114"/>
        <end position="310"/>
    </location>
</feature>
<dbReference type="InterPro" id="IPR003607">
    <property type="entry name" value="HD/PDEase_dom"/>
</dbReference>
<dbReference type="Gene3D" id="1.10.3210.10">
    <property type="entry name" value="Hypothetical protein af1432"/>
    <property type="match status" value="1"/>
</dbReference>
<dbReference type="Pfam" id="PF13487">
    <property type="entry name" value="HD_5"/>
    <property type="match status" value="1"/>
</dbReference>
<dbReference type="PANTHER" id="PTHR43155">
    <property type="entry name" value="CYCLIC DI-GMP PHOSPHODIESTERASE PA4108-RELATED"/>
    <property type="match status" value="1"/>
</dbReference>
<reference evidence="2 3" key="1">
    <citation type="journal article" date="2011" name="J. Bacteriol.">
        <title>Genome sequence of Brevibacillus laterosporus LMG 15441, a pathogen of invertebrates.</title>
        <authorList>
            <person name="Djukic M."/>
            <person name="Poehlein A."/>
            <person name="Thurmer A."/>
            <person name="Daniel R."/>
        </authorList>
    </citation>
    <scope>NUCLEOTIDE SEQUENCE [LARGE SCALE GENOMIC DNA]</scope>
    <source>
        <strain evidence="2 3">LMG 15441</strain>
    </source>
</reference>